<dbReference type="InterPro" id="IPR003676">
    <property type="entry name" value="SAUR_fam"/>
</dbReference>
<accession>A0A9W8CES2</accession>
<dbReference type="Proteomes" id="UP001164776">
    <property type="component" value="Unassembled WGS sequence"/>
</dbReference>
<dbReference type="GO" id="GO:0009733">
    <property type="term" value="P:response to auxin"/>
    <property type="evidence" value="ECO:0007669"/>
    <property type="project" value="InterPro"/>
</dbReference>
<name>A0A9W8CES2_9POAL</name>
<dbReference type="OrthoDB" id="660486at2759"/>
<comment type="similarity">
    <text evidence="1">Belongs to the ARG7 family.</text>
</comment>
<dbReference type="Pfam" id="PF02519">
    <property type="entry name" value="Auxin_inducible"/>
    <property type="match status" value="1"/>
</dbReference>
<keyword evidence="3" id="KW-1185">Reference proteome</keyword>
<evidence type="ECO:0000313" key="3">
    <source>
        <dbReference type="Proteomes" id="UP001164776"/>
    </source>
</evidence>
<organism evidence="2 3">
    <name type="scientific">Paspalum vaginatum</name>
    <name type="common">seashore paspalum</name>
    <dbReference type="NCBI Taxonomy" id="158149"/>
    <lineage>
        <taxon>Eukaryota</taxon>
        <taxon>Viridiplantae</taxon>
        <taxon>Streptophyta</taxon>
        <taxon>Embryophyta</taxon>
        <taxon>Tracheophyta</taxon>
        <taxon>Spermatophyta</taxon>
        <taxon>Magnoliopsida</taxon>
        <taxon>Liliopsida</taxon>
        <taxon>Poales</taxon>
        <taxon>Poaceae</taxon>
        <taxon>PACMAD clade</taxon>
        <taxon>Panicoideae</taxon>
        <taxon>Andropogonodae</taxon>
        <taxon>Paspaleae</taxon>
        <taxon>Paspalinae</taxon>
        <taxon>Paspalum</taxon>
    </lineage>
</organism>
<sequence>MKELRAMRALLDRCRLSPSKKSRGREPPPEGCLAVYVGAARDRFVVRTECVNHRLFRALLEEAEEERGPYCYAADGPLELPCDAAAFARVLEAIEREMAEERTVLRCGGGGIVRAGAAAHRHRTVAEVVAGGRQLTVG</sequence>
<evidence type="ECO:0000256" key="1">
    <source>
        <dbReference type="ARBA" id="ARBA00006974"/>
    </source>
</evidence>
<dbReference type="AlphaFoldDB" id="A0A9W8CES2"/>
<protein>
    <submittedName>
        <fullName evidence="2">Uncharacterized protein</fullName>
    </submittedName>
</protein>
<dbReference type="PANTHER" id="PTHR31374">
    <property type="entry name" value="AUXIN-INDUCED PROTEIN-LIKE-RELATED"/>
    <property type="match status" value="1"/>
</dbReference>
<proteinExistence type="inferred from homology"/>
<gene>
    <name evidence="2" type="ORF">BS78_K291900</name>
</gene>
<comment type="caution">
    <text evidence="2">The sequence shown here is derived from an EMBL/GenBank/DDBJ whole genome shotgun (WGS) entry which is preliminary data.</text>
</comment>
<dbReference type="PANTHER" id="PTHR31374:SF431">
    <property type="entry name" value="OS02G0305950 PROTEIN"/>
    <property type="match status" value="1"/>
</dbReference>
<reference evidence="2 3" key="1">
    <citation type="submission" date="2022-10" db="EMBL/GenBank/DDBJ databases">
        <title>WGS assembly of Paspalum vaginatum 540-79.</title>
        <authorList>
            <person name="Sun G."/>
            <person name="Wase N."/>
            <person name="Shu S."/>
            <person name="Jenkins J."/>
            <person name="Zhou B."/>
            <person name="Torres-Rodriguez J."/>
            <person name="Chen C."/>
            <person name="Sandor L."/>
            <person name="Plott C."/>
            <person name="Yoshinga Y."/>
            <person name="Daum C."/>
            <person name="Qi P."/>
            <person name="Barry K."/>
            <person name="Lipzen A."/>
            <person name="Berry L."/>
            <person name="Pedersen C."/>
            <person name="Gottilla T."/>
            <person name="Foltz A."/>
            <person name="Yu H."/>
            <person name="O'Malley R."/>
            <person name="Zhang C."/>
            <person name="Devos K."/>
            <person name="Sigmon B."/>
            <person name="Yu B."/>
            <person name="Obata T."/>
            <person name="Schmutz J."/>
            <person name="Schnable J."/>
        </authorList>
    </citation>
    <scope>NUCLEOTIDE SEQUENCE [LARGE SCALE GENOMIC DNA]</scope>
    <source>
        <strain evidence="3">cv. 540-79</strain>
    </source>
</reference>
<dbReference type="EMBL" id="MU629815">
    <property type="protein sequence ID" value="KAJ1255087.1"/>
    <property type="molecule type" value="Genomic_DNA"/>
</dbReference>
<evidence type="ECO:0000313" key="2">
    <source>
        <dbReference type="EMBL" id="KAJ1255087.1"/>
    </source>
</evidence>